<keyword evidence="2" id="KW-1185">Reference proteome</keyword>
<sequence length="121" mass="13068">MVKIKITSGSAISKFLVLGSEEMIIIELQGSIETDEGSSLIGETVGEITWDGGSSPSLLVGNHKLFGKLVDINPPLAFLQRAVTGKSALDSCDNESEYKVRAVITKKMKFTTRPIIVLDNE</sequence>
<name>A0ACC2RHK8_9FUNG</name>
<accession>A0ACC2RHK8</accession>
<reference evidence="1" key="1">
    <citation type="submission" date="2022-04" db="EMBL/GenBank/DDBJ databases">
        <title>Genome of the entomopathogenic fungus Entomophthora muscae.</title>
        <authorList>
            <person name="Elya C."/>
            <person name="Lovett B.R."/>
            <person name="Lee E."/>
            <person name="Macias A.M."/>
            <person name="Hajek A.E."/>
            <person name="De Bivort B.L."/>
            <person name="Kasson M.T."/>
            <person name="De Fine Licht H.H."/>
            <person name="Stajich J.E."/>
        </authorList>
    </citation>
    <scope>NUCLEOTIDE SEQUENCE</scope>
    <source>
        <strain evidence="1">Berkeley</strain>
    </source>
</reference>
<gene>
    <name evidence="1" type="ORF">DSO57_1022945</name>
</gene>
<organism evidence="1 2">
    <name type="scientific">Entomophthora muscae</name>
    <dbReference type="NCBI Taxonomy" id="34485"/>
    <lineage>
        <taxon>Eukaryota</taxon>
        <taxon>Fungi</taxon>
        <taxon>Fungi incertae sedis</taxon>
        <taxon>Zoopagomycota</taxon>
        <taxon>Entomophthoromycotina</taxon>
        <taxon>Entomophthoromycetes</taxon>
        <taxon>Entomophthorales</taxon>
        <taxon>Entomophthoraceae</taxon>
        <taxon>Entomophthora</taxon>
    </lineage>
</organism>
<protein>
    <submittedName>
        <fullName evidence="1">Uncharacterized protein</fullName>
    </submittedName>
</protein>
<evidence type="ECO:0000313" key="2">
    <source>
        <dbReference type="Proteomes" id="UP001165960"/>
    </source>
</evidence>
<proteinExistence type="predicted"/>
<comment type="caution">
    <text evidence="1">The sequence shown here is derived from an EMBL/GenBank/DDBJ whole genome shotgun (WGS) entry which is preliminary data.</text>
</comment>
<dbReference type="Proteomes" id="UP001165960">
    <property type="component" value="Unassembled WGS sequence"/>
</dbReference>
<dbReference type="EMBL" id="QTSX02007217">
    <property type="protein sequence ID" value="KAJ9049582.1"/>
    <property type="molecule type" value="Genomic_DNA"/>
</dbReference>
<evidence type="ECO:0000313" key="1">
    <source>
        <dbReference type="EMBL" id="KAJ9049582.1"/>
    </source>
</evidence>